<dbReference type="EMBL" id="JACXAA010000001">
    <property type="protein sequence ID" value="MBD2751862.1"/>
    <property type="molecule type" value="Genomic_DNA"/>
</dbReference>
<gene>
    <name evidence="2" type="ORF">IC230_03090</name>
</gene>
<dbReference type="RefSeq" id="WP_191037488.1">
    <property type="nucleotide sequence ID" value="NZ_JACXAA010000001.1"/>
</dbReference>
<reference evidence="2" key="1">
    <citation type="submission" date="2020-09" db="EMBL/GenBank/DDBJ databases">
        <authorList>
            <person name="Kim M.K."/>
        </authorList>
    </citation>
    <scope>NUCLEOTIDE SEQUENCE</scope>
    <source>
        <strain evidence="2">BT704</strain>
    </source>
</reference>
<dbReference type="Proteomes" id="UP000653797">
    <property type="component" value="Unassembled WGS sequence"/>
</dbReference>
<name>A0A927AY79_9BACT</name>
<proteinExistence type="predicted"/>
<evidence type="ECO:0000259" key="1">
    <source>
        <dbReference type="Pfam" id="PF12708"/>
    </source>
</evidence>
<protein>
    <recommendedName>
        <fullName evidence="1">Rhamnogalacturonase A/B/Epimerase-like pectate lyase domain-containing protein</fullName>
    </recommendedName>
</protein>
<evidence type="ECO:0000313" key="2">
    <source>
        <dbReference type="EMBL" id="MBD2751862.1"/>
    </source>
</evidence>
<dbReference type="SUPFAM" id="SSF51126">
    <property type="entry name" value="Pectin lyase-like"/>
    <property type="match status" value="1"/>
</dbReference>
<dbReference type="InterPro" id="IPR024535">
    <property type="entry name" value="RHGA/B-epi-like_pectate_lyase"/>
</dbReference>
<sequence length="538" mass="57133">MAINVKDPQFGAKGDGTVDDSAAIQSAITYAKSLPTRATIYFPPGYYFIGSSINLTNSNGIWLVGDGGSYLNTVIVGNTGSRPMFDFSGSSYSGCENFTFLYSSGSSVLTPSVIGVQFALTNNGGLNCGIKKCYFQLDDNASANGGLGTIGLINIRSEEFFIHECLIRANTPIILSYAANIAVTGVNFTASSAYQTLASGTGSMGVVSINGTSLQCLQNRQPAMILAGTNSINFQGYLARVTAGIGTNETAVLCTISTTNLKIHATIESFSRMVQIGENSGFENCELDIIASNATAPTTELINVTNSIVVGLRARIAQPIPSERNRFVIYHSPSAGGTQQASGYVMNSEITCFTTPNNQFIISQNLLRRSTNVIFNTPTPFEKRNGRIKLLTNNTIFAGVVGSLSSINIFRFKEALQPASAISSGFYRILFNGIIRAGGYGSGKAATLSFEAQIVTNQYYSGSSDPISTTVVVLDQNVGDPSYLNINGILLGLTFNSGVGSVTLTPRVTGSGIGEPVYYEGFVELQSDFFINDPIPLE</sequence>
<feature type="domain" description="Rhamnogalacturonase A/B/Epimerase-like pectate lyase" evidence="1">
    <location>
        <begin position="3"/>
        <end position="93"/>
    </location>
</feature>
<dbReference type="Pfam" id="PF12708">
    <property type="entry name" value="Pect-lyase_RHGA_epim"/>
    <property type="match status" value="1"/>
</dbReference>
<organism evidence="2 3">
    <name type="scientific">Spirosoma validum</name>
    <dbReference type="NCBI Taxonomy" id="2771355"/>
    <lineage>
        <taxon>Bacteria</taxon>
        <taxon>Pseudomonadati</taxon>
        <taxon>Bacteroidota</taxon>
        <taxon>Cytophagia</taxon>
        <taxon>Cytophagales</taxon>
        <taxon>Cytophagaceae</taxon>
        <taxon>Spirosoma</taxon>
    </lineage>
</organism>
<dbReference type="InterPro" id="IPR011050">
    <property type="entry name" value="Pectin_lyase_fold/virulence"/>
</dbReference>
<comment type="caution">
    <text evidence="2">The sequence shown here is derived from an EMBL/GenBank/DDBJ whole genome shotgun (WGS) entry which is preliminary data.</text>
</comment>
<dbReference type="InterPro" id="IPR012334">
    <property type="entry name" value="Pectin_lyas_fold"/>
</dbReference>
<accession>A0A927AY79</accession>
<evidence type="ECO:0000313" key="3">
    <source>
        <dbReference type="Proteomes" id="UP000653797"/>
    </source>
</evidence>
<dbReference type="AlphaFoldDB" id="A0A927AY79"/>
<dbReference type="Gene3D" id="2.160.20.10">
    <property type="entry name" value="Single-stranded right-handed beta-helix, Pectin lyase-like"/>
    <property type="match status" value="1"/>
</dbReference>
<keyword evidence="3" id="KW-1185">Reference proteome</keyword>